<proteinExistence type="predicted"/>
<evidence type="ECO:0000313" key="2">
    <source>
        <dbReference type="Proteomes" id="UP001049518"/>
    </source>
</evidence>
<accession>A0ABX8QYM8</accession>
<organism evidence="1 2">
    <name type="scientific">Actinomadura graeca</name>
    <dbReference type="NCBI Taxonomy" id="2750812"/>
    <lineage>
        <taxon>Bacteria</taxon>
        <taxon>Bacillati</taxon>
        <taxon>Actinomycetota</taxon>
        <taxon>Actinomycetes</taxon>
        <taxon>Streptosporangiales</taxon>
        <taxon>Thermomonosporaceae</taxon>
        <taxon>Actinomadura</taxon>
    </lineage>
</organism>
<evidence type="ECO:0000313" key="1">
    <source>
        <dbReference type="EMBL" id="QXJ23950.1"/>
    </source>
</evidence>
<dbReference type="EMBL" id="CP059572">
    <property type="protein sequence ID" value="QXJ23950.1"/>
    <property type="molecule type" value="Genomic_DNA"/>
</dbReference>
<evidence type="ECO:0008006" key="3">
    <source>
        <dbReference type="Google" id="ProtNLM"/>
    </source>
</evidence>
<name>A0ABX8QYM8_9ACTN</name>
<keyword evidence="2" id="KW-1185">Reference proteome</keyword>
<gene>
    <name evidence="1" type="ORF">AGRA3207_005184</name>
</gene>
<reference evidence="1" key="1">
    <citation type="submission" date="2020-07" db="EMBL/GenBank/DDBJ databases">
        <authorList>
            <person name="Tarantini F.S."/>
            <person name="Hong K.W."/>
            <person name="Chan K.G."/>
        </authorList>
    </citation>
    <scope>NUCLEOTIDE SEQUENCE</scope>
    <source>
        <strain evidence="1">32-07</strain>
    </source>
</reference>
<dbReference type="Proteomes" id="UP001049518">
    <property type="component" value="Chromosome"/>
</dbReference>
<dbReference type="RefSeq" id="WP_231329637.1">
    <property type="nucleotide sequence ID" value="NZ_CP059572.1"/>
</dbReference>
<sequence length="162" mass="16780">MSKKQTPVLNVLPETRAQALELVADGKLMRAAGLVRKATGADRQAAKEYVDGLRVEVLAGRVPPEVEERARALVAEGKTIAAAKHVVQATGLGLQDGKQYVDALRAGRVPGRDTGGGGGGGTLSDRVRAFVAAGDRPSAVALVQAETGMGPEEAERFVAALE</sequence>
<protein>
    <recommendedName>
        <fullName evidence="3">Ribosomal protein L7/L12 C-terminal domain-containing protein</fullName>
    </recommendedName>
</protein>